<keyword evidence="4 10" id="KW-0812">Transmembrane</keyword>
<feature type="transmembrane region" description="Helical" evidence="10">
    <location>
        <begin position="1054"/>
        <end position="1074"/>
    </location>
</feature>
<reference evidence="14" key="1">
    <citation type="journal article" date="2017" name="Nat. Microbiol.">
        <title>Global analysis of biosynthetic gene clusters reveals vast potential of secondary metabolite production in Penicillium species.</title>
        <authorList>
            <person name="Nielsen J.C."/>
            <person name="Grijseels S."/>
            <person name="Prigent S."/>
            <person name="Ji B."/>
            <person name="Dainat J."/>
            <person name="Nielsen K.F."/>
            <person name="Frisvad J.C."/>
            <person name="Workman M."/>
            <person name="Nielsen J."/>
        </authorList>
    </citation>
    <scope>NUCLEOTIDE SEQUENCE [LARGE SCALE GENOMIC DNA]</scope>
    <source>
        <strain evidence="14">IBT 11843</strain>
    </source>
</reference>
<dbReference type="InterPro" id="IPR003439">
    <property type="entry name" value="ABC_transporter-like_ATP-bd"/>
</dbReference>
<feature type="transmembrane region" description="Helical" evidence="10">
    <location>
        <begin position="1138"/>
        <end position="1158"/>
    </location>
</feature>
<evidence type="ECO:0000256" key="10">
    <source>
        <dbReference type="SAM" id="Phobius"/>
    </source>
</evidence>
<proteinExistence type="inferred from homology"/>
<dbReference type="Gene3D" id="3.40.50.300">
    <property type="entry name" value="P-loop containing nucleotide triphosphate hydrolases"/>
    <property type="match status" value="2"/>
</dbReference>
<dbReference type="CDD" id="cd03250">
    <property type="entry name" value="ABCC_MRP_domain1"/>
    <property type="match status" value="1"/>
</dbReference>
<evidence type="ECO:0000256" key="3">
    <source>
        <dbReference type="ARBA" id="ARBA00022448"/>
    </source>
</evidence>
<sequence length="1482" mass="163192">MNGLSVAGLAVGSTLVGLSNIPVFWFIRYGGRSTEVHDRYCDEDGEATEASMKATGDKWPRRCIFGLSIIGLACASVTTVMSTLKPEQAGLPLYWLQFSGWVLSTLQSVILLTESSVTRRYTLAHCAFWTSVGVLSSAVISLKLQDSEDNNGLLALQISNSSNALLRAGICLLVPRRPDVYYQGRVVDKEHGTSLWSRLTFGFITPFLRFSGRNQGTMAAENFPQLPYQARSQRLLEMVQHAHSQGQSLFQALCKAHRDALILQIILALGSAVSSFGPPAALYGILRSLEDRSLGSPGIWAAMLGIALCFASTLNSWVWWVTYSKLAIPISSELQALLYQKSMSRKDIQQPKEAVNEDKKLSESVEQQGQQEVLNLVTIDTKRISDYASWNHLIPSSVAQFIIACICLLFLLGWQSLFAGLFAVLLMSPINIYIAQEYRSFQQKMMQAKDHRVSLVHEVTQNIRQIKFSATASAWEDRVLRSRKRELYYLLQACFRETGFVAIWTLTPLLLSAVSLTVYALKYGSLSASVAFTAISIFGSLEVALAALPHLISTALEAKMSVDRIDEYIQSPNKASSQPSSNSSIVFDAATIAWPTSDGQGSSTFFLSDLNLEFPYKGLGIVSGRTGSGKSLLLSSILGESDIPLGSVQVPYCADEEWRNAPTGNNDWILDNAIAYVAQSPWTENGSIQENILFGLPLDQSRYQKVLFATGLRRDLEILSDGDQTDIGANGINLSGGQRARVSLARALYSRAGILLMDDIFSALDAETSRHVYEHGLTGELARNRTRILATHHIGLCLPRADYCVVLEHRKVSFAGSPQGLEQRQGFSNFLQNDNIENDGTRRSESRAEVFHQQVDDIPALKFSPEEQRETGSVSVEVYKRLLTTKGSRGLWFLGIVASVFYTSSVFGRSWWLHIWTGSDQAHLSQYPNHAFATANFAVQKLRLLDGPDDLFKYIGVYVGISLTAAIMATMQVLFFRMAAMRSSHALFKALLSAVLAAPLRWVDTVPLGRLLNRFTSDIYVVDYVLGTHISELVSSTLQICGVLVASTSVSPTILALAAVLLAASLRLAVLYLAAARELKRLESVSRSPILDHFISSLAGLTTIRAFGQARQYIEVMFARIDAYASVSRHLWLFNYWLQLRISLFGAIFTMVTAALIVKLGISASLAGFAISFVLQYNTVVSAMIRVYASFEMEMNAAERVIDYASTETEPQGGLEPPAAWPTQGCVTVENLTVSYSPELPPALKGINFTIKNNERVGVVGRTGSGKSTLALALFRFMEASQGWVLIDGVDTANIKLEALRSRGLAIVPQHPTLFAGTVRSNLDPFDRYSETELVDVLERVHFSFPGERSSSTLPDVQVSEGGANLSQGQRQLLCLARAILRQPKVLILDEATSAVDMETDALIQETIRSEFGRHMSSILVIAHRLSTIADFDRILVMNEGHVVEFGTPEELMNIQGGEFRELVNQSGERVLLEKIISPEIA</sequence>
<evidence type="ECO:0000259" key="11">
    <source>
        <dbReference type="PROSITE" id="PS50893"/>
    </source>
</evidence>
<dbReference type="OMA" id="AWTSCVR"/>
<dbReference type="GO" id="GO:0016020">
    <property type="term" value="C:membrane"/>
    <property type="evidence" value="ECO:0007669"/>
    <property type="project" value="UniProtKB-SubCell"/>
</dbReference>
<keyword evidence="8 10" id="KW-1133">Transmembrane helix</keyword>
<comment type="subcellular location">
    <subcellularLocation>
        <location evidence="1">Membrane</location>
        <topology evidence="1">Multi-pass membrane protein</topology>
    </subcellularLocation>
</comment>
<evidence type="ECO:0000313" key="14">
    <source>
        <dbReference type="Proteomes" id="UP000191522"/>
    </source>
</evidence>
<gene>
    <name evidence="13" type="ORF">PENDEC_c014G01460</name>
</gene>
<name>A0A1V6P9P5_PENDC</name>
<evidence type="ECO:0000256" key="7">
    <source>
        <dbReference type="ARBA" id="ARBA00022840"/>
    </source>
</evidence>
<protein>
    <recommendedName>
        <fullName evidence="15">P-loop containing nucleoside triphosphate hydrolase protein</fullName>
    </recommendedName>
</protein>
<feature type="transmembrane region" description="Helical" evidence="10">
    <location>
        <begin position="951"/>
        <end position="974"/>
    </location>
</feature>
<feature type="transmembrane region" description="Helical" evidence="10">
    <location>
        <begin position="417"/>
        <end position="435"/>
    </location>
</feature>
<dbReference type="GO" id="GO:0005524">
    <property type="term" value="F:ATP binding"/>
    <property type="evidence" value="ECO:0007669"/>
    <property type="project" value="UniProtKB-KW"/>
</dbReference>
<dbReference type="InterPro" id="IPR017871">
    <property type="entry name" value="ABC_transporter-like_CS"/>
</dbReference>
<feature type="domain" description="ABC transmembrane type-1" evidence="12">
    <location>
        <begin position="893"/>
        <end position="1193"/>
    </location>
</feature>
<evidence type="ECO:0000256" key="8">
    <source>
        <dbReference type="ARBA" id="ARBA00022989"/>
    </source>
</evidence>
<feature type="transmembrane region" description="Helical" evidence="10">
    <location>
        <begin position="890"/>
        <end position="912"/>
    </location>
</feature>
<evidence type="ECO:0008006" key="15">
    <source>
        <dbReference type="Google" id="ProtNLM"/>
    </source>
</evidence>
<feature type="domain" description="ABC transmembrane type-1" evidence="12">
    <location>
        <begin position="262"/>
        <end position="557"/>
    </location>
</feature>
<evidence type="ECO:0000313" key="13">
    <source>
        <dbReference type="EMBL" id="OQD73734.1"/>
    </source>
</evidence>
<dbReference type="Gene3D" id="1.20.1560.10">
    <property type="entry name" value="ABC transporter type 1, transmembrane domain"/>
    <property type="match status" value="2"/>
</dbReference>
<dbReference type="SMART" id="SM00382">
    <property type="entry name" value="AAA"/>
    <property type="match status" value="2"/>
</dbReference>
<keyword evidence="9 10" id="KW-0472">Membrane</keyword>
<evidence type="ECO:0000256" key="9">
    <source>
        <dbReference type="ARBA" id="ARBA00023136"/>
    </source>
</evidence>
<feature type="transmembrane region" description="Helical" evidence="10">
    <location>
        <begin position="6"/>
        <end position="27"/>
    </location>
</feature>
<dbReference type="PROSITE" id="PS50929">
    <property type="entry name" value="ABC_TM1F"/>
    <property type="match status" value="2"/>
</dbReference>
<feature type="transmembrane region" description="Helical" evidence="10">
    <location>
        <begin position="63"/>
        <end position="81"/>
    </location>
</feature>
<feature type="domain" description="ABC transporter" evidence="11">
    <location>
        <begin position="585"/>
        <end position="834"/>
    </location>
</feature>
<evidence type="ECO:0000256" key="2">
    <source>
        <dbReference type="ARBA" id="ARBA00009726"/>
    </source>
</evidence>
<feature type="transmembrane region" description="Helical" evidence="10">
    <location>
        <begin position="93"/>
        <end position="112"/>
    </location>
</feature>
<accession>A0A1V6P9P5</accession>
<feature type="transmembrane region" description="Helical" evidence="10">
    <location>
        <begin position="526"/>
        <end position="552"/>
    </location>
</feature>
<dbReference type="CDD" id="cd18596">
    <property type="entry name" value="ABC_6TM_VMR1_D1_like"/>
    <property type="match status" value="1"/>
</dbReference>
<organism evidence="13 14">
    <name type="scientific">Penicillium decumbens</name>
    <dbReference type="NCBI Taxonomy" id="69771"/>
    <lineage>
        <taxon>Eukaryota</taxon>
        <taxon>Fungi</taxon>
        <taxon>Dikarya</taxon>
        <taxon>Ascomycota</taxon>
        <taxon>Pezizomycotina</taxon>
        <taxon>Eurotiomycetes</taxon>
        <taxon>Eurotiomycetidae</taxon>
        <taxon>Eurotiales</taxon>
        <taxon>Aspergillaceae</taxon>
        <taxon>Penicillium</taxon>
    </lineage>
</organism>
<dbReference type="Proteomes" id="UP000191522">
    <property type="component" value="Unassembled WGS sequence"/>
</dbReference>
<evidence type="ECO:0000256" key="1">
    <source>
        <dbReference type="ARBA" id="ARBA00004141"/>
    </source>
</evidence>
<feature type="domain" description="ABC transporter" evidence="11">
    <location>
        <begin position="1227"/>
        <end position="1465"/>
    </location>
</feature>
<feature type="transmembrane region" description="Helical" evidence="10">
    <location>
        <begin position="392"/>
        <end position="411"/>
    </location>
</feature>
<dbReference type="InterPro" id="IPR003593">
    <property type="entry name" value="AAA+_ATPase"/>
</dbReference>
<dbReference type="PANTHER" id="PTHR24223:SF456">
    <property type="entry name" value="MULTIDRUG RESISTANCE-ASSOCIATED PROTEIN LETHAL(2)03659"/>
    <property type="match status" value="1"/>
</dbReference>
<dbReference type="STRING" id="69771.A0A1V6P9P5"/>
<dbReference type="GO" id="GO:0140359">
    <property type="term" value="F:ABC-type transporter activity"/>
    <property type="evidence" value="ECO:0007669"/>
    <property type="project" value="InterPro"/>
</dbReference>
<keyword evidence="7" id="KW-0067">ATP-binding</keyword>
<dbReference type="SUPFAM" id="SSF52540">
    <property type="entry name" value="P-loop containing nucleoside triphosphate hydrolases"/>
    <property type="match status" value="2"/>
</dbReference>
<keyword evidence="6" id="KW-0547">Nucleotide-binding</keyword>
<evidence type="ECO:0000256" key="4">
    <source>
        <dbReference type="ARBA" id="ARBA00022692"/>
    </source>
</evidence>
<dbReference type="InterPro" id="IPR011527">
    <property type="entry name" value="ABC1_TM_dom"/>
</dbReference>
<dbReference type="PROSITE" id="PS00211">
    <property type="entry name" value="ABC_TRANSPORTER_1"/>
    <property type="match status" value="2"/>
</dbReference>
<dbReference type="GO" id="GO:0016887">
    <property type="term" value="F:ATP hydrolysis activity"/>
    <property type="evidence" value="ECO:0007669"/>
    <property type="project" value="InterPro"/>
</dbReference>
<dbReference type="GO" id="GO:0005737">
    <property type="term" value="C:cytoplasm"/>
    <property type="evidence" value="ECO:0007669"/>
    <property type="project" value="UniProtKB-ARBA"/>
</dbReference>
<dbReference type="InterPro" id="IPR036640">
    <property type="entry name" value="ABC1_TM_sf"/>
</dbReference>
<keyword evidence="5" id="KW-0677">Repeat</keyword>
<feature type="transmembrane region" description="Helical" evidence="10">
    <location>
        <begin position="298"/>
        <end position="321"/>
    </location>
</feature>
<feature type="transmembrane region" description="Helical" evidence="10">
    <location>
        <begin position="261"/>
        <end position="286"/>
    </location>
</feature>
<comment type="similarity">
    <text evidence="2">Belongs to the ABC transporter superfamily. ABCC family. Conjugate transporter (TC 3.A.1.208) subfamily.</text>
</comment>
<dbReference type="SUPFAM" id="SSF90123">
    <property type="entry name" value="ABC transporter transmembrane region"/>
    <property type="match status" value="2"/>
</dbReference>
<keyword evidence="14" id="KW-1185">Reference proteome</keyword>
<dbReference type="InterPro" id="IPR027417">
    <property type="entry name" value="P-loop_NTPase"/>
</dbReference>
<dbReference type="CDD" id="cd03244">
    <property type="entry name" value="ABCC_MRP_domain2"/>
    <property type="match status" value="1"/>
</dbReference>
<dbReference type="PROSITE" id="PS50893">
    <property type="entry name" value="ABC_TRANSPORTER_2"/>
    <property type="match status" value="2"/>
</dbReference>
<comment type="caution">
    <text evidence="13">The sequence shown here is derived from an EMBL/GenBank/DDBJ whole genome shotgun (WGS) entry which is preliminary data.</text>
</comment>
<keyword evidence="3" id="KW-0813">Transport</keyword>
<dbReference type="EMBL" id="MDYL01000014">
    <property type="protein sequence ID" value="OQD73734.1"/>
    <property type="molecule type" value="Genomic_DNA"/>
</dbReference>
<evidence type="ECO:0000256" key="6">
    <source>
        <dbReference type="ARBA" id="ARBA00022741"/>
    </source>
</evidence>
<evidence type="ECO:0000256" key="5">
    <source>
        <dbReference type="ARBA" id="ARBA00022737"/>
    </source>
</evidence>
<dbReference type="FunFam" id="1.20.1560.10:FF:000013">
    <property type="entry name" value="ABC transporter C family member 2"/>
    <property type="match status" value="1"/>
</dbReference>
<dbReference type="Pfam" id="PF00005">
    <property type="entry name" value="ABC_tran"/>
    <property type="match status" value="2"/>
</dbReference>
<dbReference type="Pfam" id="PF00664">
    <property type="entry name" value="ABC_membrane"/>
    <property type="match status" value="2"/>
</dbReference>
<evidence type="ECO:0000259" key="12">
    <source>
        <dbReference type="PROSITE" id="PS50929"/>
    </source>
</evidence>
<dbReference type="FunFam" id="3.40.50.300:FF:000610">
    <property type="entry name" value="Multidrug resistance-associated ABC transporter"/>
    <property type="match status" value="1"/>
</dbReference>
<dbReference type="PANTHER" id="PTHR24223">
    <property type="entry name" value="ATP-BINDING CASSETTE SUB-FAMILY C"/>
    <property type="match status" value="1"/>
</dbReference>
<feature type="transmembrane region" description="Helical" evidence="10">
    <location>
        <begin position="1164"/>
        <end position="1185"/>
    </location>
</feature>
<dbReference type="InterPro" id="IPR050173">
    <property type="entry name" value="ABC_transporter_C-like"/>
</dbReference>
<dbReference type="CDD" id="cd18604">
    <property type="entry name" value="ABC_6TM_VMR1_D2_like"/>
    <property type="match status" value="1"/>
</dbReference>
<dbReference type="OrthoDB" id="6500128at2759"/>